<reference evidence="7 8" key="1">
    <citation type="submission" date="2024-01" db="EMBL/GenBank/DDBJ databases">
        <authorList>
            <person name="Allen C."/>
            <person name="Tagirdzhanova G."/>
        </authorList>
    </citation>
    <scope>NUCLEOTIDE SEQUENCE [LARGE SCALE GENOMIC DNA]</scope>
</reference>
<keyword evidence="4 6" id="KW-0472">Membrane</keyword>
<evidence type="ECO:0000256" key="5">
    <source>
        <dbReference type="SAM" id="MobiDB-lite"/>
    </source>
</evidence>
<protein>
    <recommendedName>
        <fullName evidence="9">Major facilitator superfamily (MFS) profile domain-containing protein</fullName>
    </recommendedName>
</protein>
<feature type="transmembrane region" description="Helical" evidence="6">
    <location>
        <begin position="141"/>
        <end position="166"/>
    </location>
</feature>
<proteinExistence type="predicted"/>
<feature type="transmembrane region" description="Helical" evidence="6">
    <location>
        <begin position="310"/>
        <end position="327"/>
    </location>
</feature>
<feature type="transmembrane region" description="Helical" evidence="6">
    <location>
        <begin position="241"/>
        <end position="263"/>
    </location>
</feature>
<feature type="transmembrane region" description="Helical" evidence="6">
    <location>
        <begin position="216"/>
        <end position="235"/>
    </location>
</feature>
<dbReference type="InterPro" id="IPR036259">
    <property type="entry name" value="MFS_trans_sf"/>
</dbReference>
<dbReference type="PANTHER" id="PTHR48022">
    <property type="entry name" value="PLASTIDIC GLUCOSE TRANSPORTER 4"/>
    <property type="match status" value="1"/>
</dbReference>
<evidence type="ECO:0000256" key="2">
    <source>
        <dbReference type="ARBA" id="ARBA00022692"/>
    </source>
</evidence>
<evidence type="ECO:0008006" key="9">
    <source>
        <dbReference type="Google" id="ProtNLM"/>
    </source>
</evidence>
<feature type="transmembrane region" description="Helical" evidence="6">
    <location>
        <begin position="511"/>
        <end position="532"/>
    </location>
</feature>
<feature type="transmembrane region" description="Helical" evidence="6">
    <location>
        <begin position="409"/>
        <end position="429"/>
    </location>
</feature>
<dbReference type="Pfam" id="PF00083">
    <property type="entry name" value="Sugar_tr"/>
    <property type="match status" value="2"/>
</dbReference>
<dbReference type="InterPro" id="IPR005828">
    <property type="entry name" value="MFS_sugar_transport-like"/>
</dbReference>
<comment type="subcellular location">
    <subcellularLocation>
        <location evidence="1">Membrane</location>
        <topology evidence="1">Multi-pass membrane protein</topology>
    </subcellularLocation>
</comment>
<evidence type="ECO:0000256" key="4">
    <source>
        <dbReference type="ARBA" id="ARBA00023136"/>
    </source>
</evidence>
<organism evidence="7 8">
    <name type="scientific">Sporothrix eucalyptigena</name>
    <dbReference type="NCBI Taxonomy" id="1812306"/>
    <lineage>
        <taxon>Eukaryota</taxon>
        <taxon>Fungi</taxon>
        <taxon>Dikarya</taxon>
        <taxon>Ascomycota</taxon>
        <taxon>Pezizomycotina</taxon>
        <taxon>Sordariomycetes</taxon>
        <taxon>Sordariomycetidae</taxon>
        <taxon>Ophiostomatales</taxon>
        <taxon>Ophiostomataceae</taxon>
        <taxon>Sporothrix</taxon>
    </lineage>
</organism>
<keyword evidence="2 6" id="KW-0812">Transmembrane</keyword>
<dbReference type="SUPFAM" id="SSF103473">
    <property type="entry name" value="MFS general substrate transporter"/>
    <property type="match status" value="1"/>
</dbReference>
<evidence type="ECO:0000313" key="8">
    <source>
        <dbReference type="Proteomes" id="UP001642482"/>
    </source>
</evidence>
<comment type="caution">
    <text evidence="7">The sequence shown here is derived from an EMBL/GenBank/DDBJ whole genome shotgun (WGS) entry which is preliminary data.</text>
</comment>
<feature type="region of interest" description="Disordered" evidence="5">
    <location>
        <begin position="69"/>
        <end position="93"/>
    </location>
</feature>
<dbReference type="InterPro" id="IPR050360">
    <property type="entry name" value="MFS_Sugar_Transporters"/>
</dbReference>
<feature type="transmembrane region" description="Helical" evidence="6">
    <location>
        <begin position="275"/>
        <end position="298"/>
    </location>
</feature>
<dbReference type="Proteomes" id="UP001642482">
    <property type="component" value="Unassembled WGS sequence"/>
</dbReference>
<dbReference type="EMBL" id="CAWUHD010000065">
    <property type="protein sequence ID" value="CAK7226261.1"/>
    <property type="molecule type" value="Genomic_DNA"/>
</dbReference>
<keyword evidence="3 6" id="KW-1133">Transmembrane helix</keyword>
<evidence type="ECO:0000256" key="6">
    <source>
        <dbReference type="SAM" id="Phobius"/>
    </source>
</evidence>
<evidence type="ECO:0000256" key="1">
    <source>
        <dbReference type="ARBA" id="ARBA00004141"/>
    </source>
</evidence>
<name>A0ABP0C3S8_9PEZI</name>
<evidence type="ECO:0000313" key="7">
    <source>
        <dbReference type="EMBL" id="CAK7226261.1"/>
    </source>
</evidence>
<feature type="transmembrane region" description="Helical" evidence="6">
    <location>
        <begin position="186"/>
        <end position="209"/>
    </location>
</feature>
<accession>A0ABP0C3S8</accession>
<keyword evidence="8" id="KW-1185">Reference proteome</keyword>
<dbReference type="PANTHER" id="PTHR48022:SF5">
    <property type="entry name" value="ALPHA-GLUCOSIDES PERMEASE MPH2-RELATED"/>
    <property type="match status" value="1"/>
</dbReference>
<gene>
    <name evidence="7" type="ORF">SEUCBS140593_006178</name>
</gene>
<dbReference type="Gene3D" id="1.20.1250.20">
    <property type="entry name" value="MFS general substrate transporter like domains"/>
    <property type="match status" value="2"/>
</dbReference>
<evidence type="ECO:0000256" key="3">
    <source>
        <dbReference type="ARBA" id="ARBA00022989"/>
    </source>
</evidence>
<sequence>MAFDDANGVPAPLQNTTPNELTLGSIAHYSVPPVGDETDDPNHIHAAVTAPPPTETVPAIPSVEMADTADGALSESDASTVEPGSPNLSPTSTAVESDMQMAHLERIGSYNEKKKWLRAKTSEYVDRVATRTYTFRTNYKAILWSLLLMLSVILVGYSQNLVVSLLAQPQFQERFSSQEDDFGSVWMLAVQMCSVGSSMIGGMMVGWLSSQFPVRFIMASALACFLACTFINFWAPSMSFFLLGTLLQGLCCGGFGTLASTYISDACTSTISHVMTGMISCCWIIGQLTSYGVLWLMVNVQGVRAYRIPMALQWVIPLPVIIGCFLAPSSPWWHVRRGNTSEALKQLHRLTSSSSHQQRSLFGTDNPTEPAVLRLAEIQRVVDIEREQEVADISFRECFRGSNLRRTEIAVMVNVGQIIVGFAIASQLLNFMRLAGLQSGDSIKMAFSLLFGWSFLYGATVGPSTNTIVCDVSSAALRTKTLALSRMANDMANLIQAAAGPYMLGQDMGNMQGLTAFPAVGLITVWLVWAMMRLPEMKDIPQAILDILFERRVPAHRFQREAKRLEIMDAQALDGQVDGARGVVVDTGAADTAAGAPAVVVAEAGFVDGEYIA</sequence>